<evidence type="ECO:0000259" key="2">
    <source>
        <dbReference type="Pfam" id="PF13524"/>
    </source>
</evidence>
<feature type="compositionally biased region" description="Polar residues" evidence="1">
    <location>
        <begin position="75"/>
        <end position="84"/>
    </location>
</feature>
<dbReference type="InterPro" id="IPR055259">
    <property type="entry name" value="YkvP/CgeB_Glyco_trans-like"/>
</dbReference>
<name>A0A7S4GHG5_9EUGL</name>
<dbReference type="Pfam" id="PF13524">
    <property type="entry name" value="Glyco_trans_1_2"/>
    <property type="match status" value="1"/>
</dbReference>
<proteinExistence type="predicted"/>
<dbReference type="EMBL" id="HBJA01140441">
    <property type="protein sequence ID" value="CAE0836984.1"/>
    <property type="molecule type" value="Transcribed_RNA"/>
</dbReference>
<dbReference type="AlphaFoldDB" id="A0A7S4GHG5"/>
<feature type="region of interest" description="Disordered" evidence="1">
    <location>
        <begin position="39"/>
        <end position="105"/>
    </location>
</feature>
<gene>
    <name evidence="3" type="ORF">EGYM00163_LOCUS48353</name>
</gene>
<organism evidence="3">
    <name type="scientific">Eutreptiella gymnastica</name>
    <dbReference type="NCBI Taxonomy" id="73025"/>
    <lineage>
        <taxon>Eukaryota</taxon>
        <taxon>Discoba</taxon>
        <taxon>Euglenozoa</taxon>
        <taxon>Euglenida</taxon>
        <taxon>Spirocuta</taxon>
        <taxon>Euglenophyceae</taxon>
        <taxon>Eutreptiales</taxon>
        <taxon>Eutreptiaceae</taxon>
        <taxon>Eutreptiella</taxon>
    </lineage>
</organism>
<evidence type="ECO:0000256" key="1">
    <source>
        <dbReference type="SAM" id="MobiDB-lite"/>
    </source>
</evidence>
<protein>
    <recommendedName>
        <fullName evidence="2">Spore protein YkvP/CgeB glycosyl transferase-like domain-containing protein</fullName>
    </recommendedName>
</protein>
<reference evidence="3" key="1">
    <citation type="submission" date="2021-01" db="EMBL/GenBank/DDBJ databases">
        <authorList>
            <person name="Corre E."/>
            <person name="Pelletier E."/>
            <person name="Niang G."/>
            <person name="Scheremetjew M."/>
            <person name="Finn R."/>
            <person name="Kale V."/>
            <person name="Holt S."/>
            <person name="Cochrane G."/>
            <person name="Meng A."/>
            <person name="Brown T."/>
            <person name="Cohen L."/>
        </authorList>
    </citation>
    <scope>NUCLEOTIDE SEQUENCE</scope>
    <source>
        <strain evidence="3">CCMP1594</strain>
    </source>
</reference>
<sequence>MEPGHRNLGCCLGVVAGLILLVFWVISPLTALHVKPREPFRRRSPSTPAPAAGDVVSQPQTAAPVASHGGEDETTAISNTQNLPPAQRRDDAVHSSSPGSAGWGLPNADYPRLPLCMPGWAKLSEKSLPKRGKPPTLVFINYQPSNILEPMFHAIKNRSEALGFEVVRNKETPYINISYQISINFEEPNGVFIENKAAGLADELQALKTKESHEAHVFTMCPYSAEWVNNIVQYCKRTPMWQAMPRSMIEPFVPLRDRQFDVMYMSSRTVNGPVFEALTQVFPKFTYRWVNDHKWPQFHGKVRNTDYRKSLAHRLWVTRSSRAALIVNALFFDTPLRTYNDYTSRPILKTHPAFKAFFKWDEIKAREAEGHSHSGPWPPLVLPQMKSRTFEAAMSGALMLVFNDGVNIIEKYYEPDTEFVYWYNTSDLLQRLHDVVKFPDRYEPIARKAYERTQRQYTVDQWIDLLVMPFVRASQRE</sequence>
<evidence type="ECO:0000313" key="3">
    <source>
        <dbReference type="EMBL" id="CAE0836984.1"/>
    </source>
</evidence>
<feature type="domain" description="Spore protein YkvP/CgeB glycosyl transferase-like" evidence="2">
    <location>
        <begin position="386"/>
        <end position="465"/>
    </location>
</feature>
<accession>A0A7S4GHG5</accession>